<dbReference type="AlphaFoldDB" id="A0A9D4BB35"/>
<comment type="caution">
    <text evidence="2">The sequence shown here is derived from an EMBL/GenBank/DDBJ whole genome shotgun (WGS) entry which is preliminary data.</text>
</comment>
<sequence length="133" mass="14644">MHSSANIYFHHSCGRDSHNAVDHACVLGQGDYQTNFDSAKCSQSSLPCPTVSTLLLVEVVSSKSKGAITKSSHLPNMGTAVSCIKRSRQDSQQTTKHHHHIIIAKQSVQWPKDHSGIREDHFQGNIQNNDEGQ</sequence>
<dbReference type="EMBL" id="JAHDVG010000463">
    <property type="protein sequence ID" value="KAH1187200.1"/>
    <property type="molecule type" value="Genomic_DNA"/>
</dbReference>
<evidence type="ECO:0000313" key="3">
    <source>
        <dbReference type="Proteomes" id="UP000827986"/>
    </source>
</evidence>
<evidence type="ECO:0000313" key="2">
    <source>
        <dbReference type="EMBL" id="KAH1187200.1"/>
    </source>
</evidence>
<reference evidence="2" key="1">
    <citation type="submission" date="2021-09" db="EMBL/GenBank/DDBJ databases">
        <title>The genome of Mauremys mutica provides insights into the evolution of semi-aquatic lifestyle.</title>
        <authorList>
            <person name="Gong S."/>
            <person name="Gao Y."/>
        </authorList>
    </citation>
    <scope>NUCLEOTIDE SEQUENCE</scope>
    <source>
        <strain evidence="2">MM-2020</strain>
        <tissue evidence="2">Muscle</tissue>
    </source>
</reference>
<feature type="compositionally biased region" description="Polar residues" evidence="1">
    <location>
        <begin position="124"/>
        <end position="133"/>
    </location>
</feature>
<gene>
    <name evidence="2" type="ORF">KIL84_019949</name>
</gene>
<protein>
    <submittedName>
        <fullName evidence="2">Uncharacterized protein</fullName>
    </submittedName>
</protein>
<organism evidence="2 3">
    <name type="scientific">Mauremys mutica</name>
    <name type="common">yellowpond turtle</name>
    <dbReference type="NCBI Taxonomy" id="74926"/>
    <lineage>
        <taxon>Eukaryota</taxon>
        <taxon>Metazoa</taxon>
        <taxon>Chordata</taxon>
        <taxon>Craniata</taxon>
        <taxon>Vertebrata</taxon>
        <taxon>Euteleostomi</taxon>
        <taxon>Archelosauria</taxon>
        <taxon>Testudinata</taxon>
        <taxon>Testudines</taxon>
        <taxon>Cryptodira</taxon>
        <taxon>Durocryptodira</taxon>
        <taxon>Testudinoidea</taxon>
        <taxon>Geoemydidae</taxon>
        <taxon>Geoemydinae</taxon>
        <taxon>Mauremys</taxon>
    </lineage>
</organism>
<name>A0A9D4BB35_9SAUR</name>
<proteinExistence type="predicted"/>
<keyword evidence="3" id="KW-1185">Reference proteome</keyword>
<accession>A0A9D4BB35</accession>
<evidence type="ECO:0000256" key="1">
    <source>
        <dbReference type="SAM" id="MobiDB-lite"/>
    </source>
</evidence>
<feature type="compositionally biased region" description="Basic and acidic residues" evidence="1">
    <location>
        <begin position="111"/>
        <end position="122"/>
    </location>
</feature>
<dbReference type="Proteomes" id="UP000827986">
    <property type="component" value="Unassembled WGS sequence"/>
</dbReference>
<feature type="region of interest" description="Disordered" evidence="1">
    <location>
        <begin position="109"/>
        <end position="133"/>
    </location>
</feature>